<dbReference type="InterPro" id="IPR017459">
    <property type="entry name" value="Glycosyl_Trfase_fam3_N_dom"/>
</dbReference>
<dbReference type="InterPro" id="IPR036320">
    <property type="entry name" value="Glycosyl_Trfase_fam3_N_dom_sf"/>
</dbReference>
<reference evidence="4" key="1">
    <citation type="submission" date="2018-06" db="EMBL/GenBank/DDBJ databases">
        <authorList>
            <person name="Zhirakovskaya E."/>
        </authorList>
    </citation>
    <scope>NUCLEOTIDE SEQUENCE</scope>
</reference>
<evidence type="ECO:0000256" key="2">
    <source>
        <dbReference type="ARBA" id="ARBA00022679"/>
    </source>
</evidence>
<gene>
    <name evidence="4" type="ORF">MNBD_ACTINO02-2265</name>
</gene>
<proteinExistence type="predicted"/>
<evidence type="ECO:0000256" key="1">
    <source>
        <dbReference type="ARBA" id="ARBA00022676"/>
    </source>
</evidence>
<evidence type="ECO:0000313" key="4">
    <source>
        <dbReference type="EMBL" id="VAV94703.1"/>
    </source>
</evidence>
<accession>A0A3B0SEM2</accession>
<name>A0A3B0SEM2_9ZZZZ</name>
<sequence length="60" mass="6378">MADFSWPAVLNPLMAGKDIDRATARRTMTAMMSGDASDAQIAAFIVAIRSKGESVDEMTG</sequence>
<dbReference type="SUPFAM" id="SSF47648">
    <property type="entry name" value="Nucleoside phosphorylase/phosphoribosyltransferase N-terminal domain"/>
    <property type="match status" value="1"/>
</dbReference>
<feature type="non-terminal residue" evidence="4">
    <location>
        <position position="60"/>
    </location>
</feature>
<dbReference type="AlphaFoldDB" id="A0A3B0SEM2"/>
<dbReference type="Pfam" id="PF02885">
    <property type="entry name" value="Glycos_trans_3N"/>
    <property type="match status" value="1"/>
</dbReference>
<evidence type="ECO:0000259" key="3">
    <source>
        <dbReference type="Pfam" id="PF02885"/>
    </source>
</evidence>
<keyword evidence="2" id="KW-0808">Transferase</keyword>
<keyword evidence="1" id="KW-0328">Glycosyltransferase</keyword>
<organism evidence="4">
    <name type="scientific">hydrothermal vent metagenome</name>
    <dbReference type="NCBI Taxonomy" id="652676"/>
    <lineage>
        <taxon>unclassified sequences</taxon>
        <taxon>metagenomes</taxon>
        <taxon>ecological metagenomes</taxon>
    </lineage>
</organism>
<dbReference type="Gene3D" id="1.20.970.10">
    <property type="entry name" value="Transferase, Pyrimidine Nucleoside Phosphorylase, Chain C"/>
    <property type="match status" value="1"/>
</dbReference>
<dbReference type="EMBL" id="UOEK01000067">
    <property type="protein sequence ID" value="VAV94703.1"/>
    <property type="molecule type" value="Genomic_DNA"/>
</dbReference>
<feature type="domain" description="Glycosyl transferase family 3 N-terminal" evidence="3">
    <location>
        <begin position="9"/>
        <end position="60"/>
    </location>
</feature>
<protein>
    <recommendedName>
        <fullName evidence="3">Glycosyl transferase family 3 N-terminal domain-containing protein</fullName>
    </recommendedName>
</protein>
<dbReference type="GO" id="GO:0016757">
    <property type="term" value="F:glycosyltransferase activity"/>
    <property type="evidence" value="ECO:0007669"/>
    <property type="project" value="UniProtKB-KW"/>
</dbReference>